<evidence type="ECO:0000313" key="16">
    <source>
        <dbReference type="Proteomes" id="UP001158049"/>
    </source>
</evidence>
<evidence type="ECO:0000256" key="14">
    <source>
        <dbReference type="SAM" id="SignalP"/>
    </source>
</evidence>
<dbReference type="Pfam" id="PF03550">
    <property type="entry name" value="LolB"/>
    <property type="match status" value="1"/>
</dbReference>
<name>A0ABY1QE01_9BURK</name>
<evidence type="ECO:0000256" key="10">
    <source>
        <dbReference type="ARBA" id="ARBA00023186"/>
    </source>
</evidence>
<keyword evidence="10 13" id="KW-0143">Chaperone</keyword>
<keyword evidence="9 13" id="KW-0564">Palmitate</keyword>
<evidence type="ECO:0000256" key="6">
    <source>
        <dbReference type="ARBA" id="ARBA00022729"/>
    </source>
</evidence>
<accession>A0ABY1QE01</accession>
<comment type="function">
    <text evidence="13">Plays a critical role in the incorporation of lipoproteins in the outer membrane after they are released by the LolA protein.</text>
</comment>
<evidence type="ECO:0000256" key="2">
    <source>
        <dbReference type="ARBA" id="ARBA00009696"/>
    </source>
</evidence>
<dbReference type="SUPFAM" id="SSF89392">
    <property type="entry name" value="Prokaryotic lipoproteins and lipoprotein localization factors"/>
    <property type="match status" value="1"/>
</dbReference>
<dbReference type="EMBL" id="FXUL01000014">
    <property type="protein sequence ID" value="SMP68769.1"/>
    <property type="molecule type" value="Genomic_DNA"/>
</dbReference>
<evidence type="ECO:0000256" key="3">
    <source>
        <dbReference type="ARBA" id="ARBA00011245"/>
    </source>
</evidence>
<evidence type="ECO:0000256" key="12">
    <source>
        <dbReference type="ARBA" id="ARBA00023288"/>
    </source>
</evidence>
<evidence type="ECO:0000256" key="4">
    <source>
        <dbReference type="ARBA" id="ARBA00016202"/>
    </source>
</evidence>
<evidence type="ECO:0000256" key="9">
    <source>
        <dbReference type="ARBA" id="ARBA00023139"/>
    </source>
</evidence>
<feature type="signal peptide" evidence="14">
    <location>
        <begin position="1"/>
        <end position="22"/>
    </location>
</feature>
<dbReference type="Gene3D" id="2.50.20.10">
    <property type="entry name" value="Lipoprotein localisation LolA/LolB/LppX"/>
    <property type="match status" value="1"/>
</dbReference>
<dbReference type="InterPro" id="IPR029046">
    <property type="entry name" value="LolA/LolB/LppX"/>
</dbReference>
<keyword evidence="11 13" id="KW-0998">Cell outer membrane</keyword>
<keyword evidence="7 13" id="KW-0653">Protein transport</keyword>
<dbReference type="Proteomes" id="UP001158049">
    <property type="component" value="Unassembled WGS sequence"/>
</dbReference>
<evidence type="ECO:0000256" key="13">
    <source>
        <dbReference type="HAMAP-Rule" id="MF_00233"/>
    </source>
</evidence>
<evidence type="ECO:0000256" key="7">
    <source>
        <dbReference type="ARBA" id="ARBA00022927"/>
    </source>
</evidence>
<keyword evidence="8 13" id="KW-0472">Membrane</keyword>
<comment type="similarity">
    <text evidence="2 13">Belongs to the LolB family.</text>
</comment>
<evidence type="ECO:0000256" key="1">
    <source>
        <dbReference type="ARBA" id="ARBA00004459"/>
    </source>
</evidence>
<comment type="caution">
    <text evidence="15">The sequence shown here is derived from an EMBL/GenBank/DDBJ whole genome shotgun (WGS) entry which is preliminary data.</text>
</comment>
<comment type="subunit">
    <text evidence="3 13">Monomer.</text>
</comment>
<keyword evidence="12 13" id="KW-0449">Lipoprotein</keyword>
<protein>
    <recommendedName>
        <fullName evidence="4 13">Outer-membrane lipoprotein LolB</fullName>
    </recommendedName>
</protein>
<dbReference type="InterPro" id="IPR004565">
    <property type="entry name" value="OM_lipoprot_LolB"/>
</dbReference>
<reference evidence="15 16" key="1">
    <citation type="submission" date="2017-05" db="EMBL/GenBank/DDBJ databases">
        <authorList>
            <person name="Varghese N."/>
            <person name="Submissions S."/>
        </authorList>
    </citation>
    <scope>NUCLEOTIDE SEQUENCE [LARGE SCALE GENOMIC DNA]</scope>
    <source>
        <strain evidence="15 16">DSM 26001</strain>
    </source>
</reference>
<evidence type="ECO:0000313" key="15">
    <source>
        <dbReference type="EMBL" id="SMP68769.1"/>
    </source>
</evidence>
<proteinExistence type="inferred from homology"/>
<evidence type="ECO:0000256" key="5">
    <source>
        <dbReference type="ARBA" id="ARBA00022448"/>
    </source>
</evidence>
<dbReference type="HAMAP" id="MF_00233">
    <property type="entry name" value="LolB"/>
    <property type="match status" value="1"/>
</dbReference>
<comment type="subcellular location">
    <subcellularLocation>
        <location evidence="1 13">Cell outer membrane</location>
        <topology evidence="1 13">Lipid-anchor</topology>
    </subcellularLocation>
</comment>
<dbReference type="PROSITE" id="PS51257">
    <property type="entry name" value="PROKAR_LIPOPROTEIN"/>
    <property type="match status" value="1"/>
</dbReference>
<gene>
    <name evidence="13" type="primary">lolB</name>
    <name evidence="15" type="ORF">SAMN06295970_11463</name>
</gene>
<dbReference type="RefSeq" id="WP_283443534.1">
    <property type="nucleotide sequence ID" value="NZ_FXUL01000014.1"/>
</dbReference>
<sequence length="203" mass="21897">MLTALRATLLALPLLASGCAGLGTAPKVPSDAGIIRNYQQSIDIAGRMSVRYQQYGRDEALHGSFEWQQRPGKTQLTLSSPLGQTIAQIAISPDGATLTQSGQPPLAATDADALTAQALGWPLPVSGLRDWMQGSVTERGGKKRIATPQDENTDIETADGWRIRYAAWDDTAGPRPRRIDMTRTTAQAGEVALRLVIDTYEPR</sequence>
<feature type="chain" id="PRO_5046996509" description="Outer-membrane lipoprotein LolB" evidence="14">
    <location>
        <begin position="23"/>
        <end position="203"/>
    </location>
</feature>
<evidence type="ECO:0000256" key="11">
    <source>
        <dbReference type="ARBA" id="ARBA00023237"/>
    </source>
</evidence>
<keyword evidence="5 13" id="KW-0813">Transport</keyword>
<dbReference type="NCBIfam" id="TIGR00548">
    <property type="entry name" value="lolB"/>
    <property type="match status" value="1"/>
</dbReference>
<evidence type="ECO:0000256" key="8">
    <source>
        <dbReference type="ARBA" id="ARBA00023136"/>
    </source>
</evidence>
<keyword evidence="6 13" id="KW-0732">Signal</keyword>
<organism evidence="15 16">
    <name type="scientific">Noviherbaspirillum suwonense</name>
    <dbReference type="NCBI Taxonomy" id="1224511"/>
    <lineage>
        <taxon>Bacteria</taxon>
        <taxon>Pseudomonadati</taxon>
        <taxon>Pseudomonadota</taxon>
        <taxon>Betaproteobacteria</taxon>
        <taxon>Burkholderiales</taxon>
        <taxon>Oxalobacteraceae</taxon>
        <taxon>Noviherbaspirillum</taxon>
    </lineage>
</organism>
<keyword evidence="16" id="KW-1185">Reference proteome</keyword>
<dbReference type="CDD" id="cd16326">
    <property type="entry name" value="LolB"/>
    <property type="match status" value="1"/>
</dbReference>